<dbReference type="STRING" id="880526.GCA_000427365_01261"/>
<evidence type="ECO:0008006" key="4">
    <source>
        <dbReference type="Google" id="ProtNLM"/>
    </source>
</evidence>
<name>A0A379MMZ9_9BACT</name>
<evidence type="ECO:0000313" key="2">
    <source>
        <dbReference type="EMBL" id="SUE32988.1"/>
    </source>
</evidence>
<dbReference type="OrthoDB" id="9802177at2"/>
<dbReference type="AlphaFoldDB" id="A0A379MMZ9"/>
<accession>A0A379MMZ9</accession>
<proteinExistence type="predicted"/>
<sequence>MKRYLSVFILAAMTASLPAAGAGKGESRVKFRFGGRLDAQVFTDSYASKTKNSGIFYYFPLAPDYNSYGEDINRENSLRFGVASTRLNATVSADDILGATAKAYIETDFMGTGDNLGVLRLRHAYIALDWKRGQLLIGQTNNLAVADELFPNTVSFGCATPLNPLSRIPQIRYTQRLGEIVRLTGALQMYAGTEGEAQAYGMIPEVALLLAIGDPKGSMIGFGGAVKSIRPRNLTEDRTRTFKRMTAFNASVFGLHTFGGGHKLSAFAIWGQDLSTLSLIGGYGPKLRDIASADPDYGYTATQTVSMWADFETKTMKGWQPGILAGWTKNLGTGQEVDLAQASIPDLGIDWYFRLSPRLWYHYKQLSFGLEYMYSLASWGREFDTRYRPTERYAHSQNHRVTLLARFKF</sequence>
<dbReference type="SUPFAM" id="SSF56935">
    <property type="entry name" value="Porins"/>
    <property type="match status" value="1"/>
</dbReference>
<feature type="chain" id="PRO_5016971384" description="Phosphate-selective porin" evidence="1">
    <location>
        <begin position="22"/>
        <end position="409"/>
    </location>
</feature>
<dbReference type="RefSeq" id="WP_027290970.1">
    <property type="nucleotide sequence ID" value="NZ_UGVL01000001.1"/>
</dbReference>
<keyword evidence="1" id="KW-0732">Signal</keyword>
<organism evidence="2 3">
    <name type="scientific">Rikenella microfusus</name>
    <dbReference type="NCBI Taxonomy" id="28139"/>
    <lineage>
        <taxon>Bacteria</taxon>
        <taxon>Pseudomonadati</taxon>
        <taxon>Bacteroidota</taxon>
        <taxon>Bacteroidia</taxon>
        <taxon>Bacteroidales</taxon>
        <taxon>Rikenellaceae</taxon>
        <taxon>Rikenella</taxon>
    </lineage>
</organism>
<dbReference type="EMBL" id="UGVL01000001">
    <property type="protein sequence ID" value="SUE32988.1"/>
    <property type="molecule type" value="Genomic_DNA"/>
</dbReference>
<keyword evidence="3" id="KW-1185">Reference proteome</keyword>
<gene>
    <name evidence="2" type="ORF">NCTC11190_00181</name>
</gene>
<evidence type="ECO:0000313" key="3">
    <source>
        <dbReference type="Proteomes" id="UP000255233"/>
    </source>
</evidence>
<protein>
    <recommendedName>
        <fullName evidence="4">Phosphate-selective porin</fullName>
    </recommendedName>
</protein>
<reference evidence="2 3" key="1">
    <citation type="submission" date="2018-06" db="EMBL/GenBank/DDBJ databases">
        <authorList>
            <consortium name="Pathogen Informatics"/>
            <person name="Doyle S."/>
        </authorList>
    </citation>
    <scope>NUCLEOTIDE SEQUENCE [LARGE SCALE GENOMIC DNA]</scope>
    <source>
        <strain evidence="2 3">NCTC11190</strain>
    </source>
</reference>
<feature type="signal peptide" evidence="1">
    <location>
        <begin position="1"/>
        <end position="21"/>
    </location>
</feature>
<evidence type="ECO:0000256" key="1">
    <source>
        <dbReference type="SAM" id="SignalP"/>
    </source>
</evidence>
<dbReference type="Proteomes" id="UP000255233">
    <property type="component" value="Unassembled WGS sequence"/>
</dbReference>